<comment type="caution">
    <text evidence="1">The sequence shown here is derived from an EMBL/GenBank/DDBJ whole genome shotgun (WGS) entry which is preliminary data.</text>
</comment>
<dbReference type="AlphaFoldDB" id="A0ABD3MAB0"/>
<organism evidence="1 2">
    <name type="scientific">Discostella pseudostelligera</name>
    <dbReference type="NCBI Taxonomy" id="259834"/>
    <lineage>
        <taxon>Eukaryota</taxon>
        <taxon>Sar</taxon>
        <taxon>Stramenopiles</taxon>
        <taxon>Ochrophyta</taxon>
        <taxon>Bacillariophyta</taxon>
        <taxon>Coscinodiscophyceae</taxon>
        <taxon>Thalassiosirophycidae</taxon>
        <taxon>Stephanodiscales</taxon>
        <taxon>Stephanodiscaceae</taxon>
        <taxon>Discostella</taxon>
    </lineage>
</organism>
<evidence type="ECO:0008006" key="3">
    <source>
        <dbReference type="Google" id="ProtNLM"/>
    </source>
</evidence>
<name>A0ABD3MAB0_9STRA</name>
<proteinExistence type="predicted"/>
<evidence type="ECO:0000313" key="2">
    <source>
        <dbReference type="Proteomes" id="UP001530293"/>
    </source>
</evidence>
<dbReference type="Proteomes" id="UP001530293">
    <property type="component" value="Unassembled WGS sequence"/>
</dbReference>
<keyword evidence="2" id="KW-1185">Reference proteome</keyword>
<dbReference type="Gene3D" id="3.40.30.10">
    <property type="entry name" value="Glutaredoxin"/>
    <property type="match status" value="1"/>
</dbReference>
<evidence type="ECO:0000313" key="1">
    <source>
        <dbReference type="EMBL" id="KAL3760966.1"/>
    </source>
</evidence>
<protein>
    <recommendedName>
        <fullName evidence="3">Selenoprotein W</fullName>
    </recommendedName>
</protein>
<dbReference type="EMBL" id="JALLBG020000168">
    <property type="protein sequence ID" value="KAL3760966.1"/>
    <property type="molecule type" value="Genomic_DNA"/>
</dbReference>
<sequence>MDRGITGNFEVMIVNSNTLIHSKRHGQKNATSSEERKLIVEKIKAALESV</sequence>
<gene>
    <name evidence="1" type="ORF">ACHAWU_009645</name>
</gene>
<reference evidence="1 2" key="1">
    <citation type="submission" date="2024-10" db="EMBL/GenBank/DDBJ databases">
        <title>Updated reference genomes for cyclostephanoid diatoms.</title>
        <authorList>
            <person name="Roberts W.R."/>
            <person name="Alverson A.J."/>
        </authorList>
    </citation>
    <scope>NUCLEOTIDE SEQUENCE [LARGE SCALE GENOMIC DNA]</scope>
    <source>
        <strain evidence="1 2">AJA232-27</strain>
    </source>
</reference>
<accession>A0ABD3MAB0</accession>